<sequence>MLTGSAPIIGRARTLRREMSLPEVLLWRELRKRPAGLKFRRQHPAGPFVLDFVCLSSRVAIEIDGQMHDAASAQFRDEVRDEWLADQGFSTLRIAARDVFPNLEGVLKLVTSRCSSEQPLHHAATRRGPPPRTGEDT</sequence>
<dbReference type="Gene3D" id="3.40.960.10">
    <property type="entry name" value="VSR Endonuclease"/>
    <property type="match status" value="1"/>
</dbReference>
<dbReference type="InterPro" id="IPR007569">
    <property type="entry name" value="DUF559"/>
</dbReference>
<accession>A0A2P7QNQ6</accession>
<name>A0A2P7QNQ6_9SPHN</name>
<evidence type="ECO:0000256" key="1">
    <source>
        <dbReference type="SAM" id="MobiDB-lite"/>
    </source>
</evidence>
<dbReference type="SUPFAM" id="SSF52980">
    <property type="entry name" value="Restriction endonuclease-like"/>
    <property type="match status" value="1"/>
</dbReference>
<dbReference type="EMBL" id="PXYI01000004">
    <property type="protein sequence ID" value="PSJ39586.1"/>
    <property type="molecule type" value="Genomic_DNA"/>
</dbReference>
<dbReference type="InterPro" id="IPR011335">
    <property type="entry name" value="Restrct_endonuc-II-like"/>
</dbReference>
<dbReference type="AlphaFoldDB" id="A0A2P7QNQ6"/>
<dbReference type="PANTHER" id="PTHR38590:SF1">
    <property type="entry name" value="BLL0828 PROTEIN"/>
    <property type="match status" value="1"/>
</dbReference>
<evidence type="ECO:0000313" key="3">
    <source>
        <dbReference type="EMBL" id="PSJ39586.1"/>
    </source>
</evidence>
<dbReference type="OrthoDB" id="9798754at2"/>
<protein>
    <recommendedName>
        <fullName evidence="2">DUF559 domain-containing protein</fullName>
    </recommendedName>
</protein>
<gene>
    <name evidence="3" type="ORF">C7I55_13360</name>
</gene>
<dbReference type="Pfam" id="PF04480">
    <property type="entry name" value="DUF559"/>
    <property type="match status" value="1"/>
</dbReference>
<dbReference type="InterPro" id="IPR047216">
    <property type="entry name" value="Endonuclease_DUF559_bact"/>
</dbReference>
<dbReference type="CDD" id="cd01038">
    <property type="entry name" value="Endonuclease_DUF559"/>
    <property type="match status" value="1"/>
</dbReference>
<organism evidence="3 4">
    <name type="scientific">Allosphingosinicella deserti</name>
    <dbReference type="NCBI Taxonomy" id="2116704"/>
    <lineage>
        <taxon>Bacteria</taxon>
        <taxon>Pseudomonadati</taxon>
        <taxon>Pseudomonadota</taxon>
        <taxon>Alphaproteobacteria</taxon>
        <taxon>Sphingomonadales</taxon>
        <taxon>Sphingomonadaceae</taxon>
        <taxon>Allosphingosinicella</taxon>
    </lineage>
</organism>
<keyword evidence="4" id="KW-1185">Reference proteome</keyword>
<dbReference type="Proteomes" id="UP000241167">
    <property type="component" value="Unassembled WGS sequence"/>
</dbReference>
<dbReference type="PANTHER" id="PTHR38590">
    <property type="entry name" value="BLL0828 PROTEIN"/>
    <property type="match status" value="1"/>
</dbReference>
<feature type="domain" description="DUF559" evidence="2">
    <location>
        <begin position="11"/>
        <end position="113"/>
    </location>
</feature>
<evidence type="ECO:0000259" key="2">
    <source>
        <dbReference type="Pfam" id="PF04480"/>
    </source>
</evidence>
<proteinExistence type="predicted"/>
<feature type="region of interest" description="Disordered" evidence="1">
    <location>
        <begin position="118"/>
        <end position="137"/>
    </location>
</feature>
<comment type="caution">
    <text evidence="3">The sequence shown here is derived from an EMBL/GenBank/DDBJ whole genome shotgun (WGS) entry which is preliminary data.</text>
</comment>
<feature type="compositionally biased region" description="Pro residues" evidence="1">
    <location>
        <begin position="128"/>
        <end position="137"/>
    </location>
</feature>
<evidence type="ECO:0000313" key="4">
    <source>
        <dbReference type="Proteomes" id="UP000241167"/>
    </source>
</evidence>
<reference evidence="3 4" key="1">
    <citation type="submission" date="2018-03" db="EMBL/GenBank/DDBJ databases">
        <title>The draft genome of Sphingosinicella sp. GL-C-18.</title>
        <authorList>
            <person name="Liu L."/>
            <person name="Li L."/>
            <person name="Liang L."/>
            <person name="Zhang X."/>
            <person name="Wang T."/>
        </authorList>
    </citation>
    <scope>NUCLEOTIDE SEQUENCE [LARGE SCALE GENOMIC DNA]</scope>
    <source>
        <strain evidence="3 4">GL-C-18</strain>
    </source>
</reference>